<dbReference type="GO" id="GO:0051225">
    <property type="term" value="P:spindle assembly"/>
    <property type="evidence" value="ECO:0007669"/>
    <property type="project" value="TreeGrafter"/>
</dbReference>
<dbReference type="InterPro" id="IPR007259">
    <property type="entry name" value="GCP"/>
</dbReference>
<evidence type="ECO:0000259" key="6">
    <source>
        <dbReference type="Pfam" id="PF04130"/>
    </source>
</evidence>
<evidence type="ECO:0000256" key="1">
    <source>
        <dbReference type="ARBA" id="ARBA00010337"/>
    </source>
</evidence>
<dbReference type="InterPro" id="IPR040457">
    <property type="entry name" value="GCP_C"/>
</dbReference>
<proteinExistence type="inferred from homology"/>
<evidence type="ECO:0000256" key="2">
    <source>
        <dbReference type="ARBA" id="ARBA00022490"/>
    </source>
</evidence>
<dbReference type="GO" id="GO:0005874">
    <property type="term" value="C:microtubule"/>
    <property type="evidence" value="ECO:0007669"/>
    <property type="project" value="UniProtKB-KW"/>
</dbReference>
<dbReference type="GO" id="GO:0031122">
    <property type="term" value="P:cytoplasmic microtubule organization"/>
    <property type="evidence" value="ECO:0007669"/>
    <property type="project" value="TreeGrafter"/>
</dbReference>
<gene>
    <name evidence="7" type="ORF">EUX98_g3254</name>
</gene>
<dbReference type="EMBL" id="SGPM01000063">
    <property type="protein sequence ID" value="THH30933.1"/>
    <property type="molecule type" value="Genomic_DNA"/>
</dbReference>
<dbReference type="AlphaFoldDB" id="A0A4V3XIX9"/>
<dbReference type="Gene3D" id="1.20.120.1900">
    <property type="entry name" value="Gamma-tubulin complex, C-terminal domain"/>
    <property type="match status" value="1"/>
</dbReference>
<keyword evidence="8" id="KW-1185">Reference proteome</keyword>
<dbReference type="Pfam" id="PF04130">
    <property type="entry name" value="GCP_C_terminal"/>
    <property type="match status" value="1"/>
</dbReference>
<comment type="caution">
    <text evidence="7">The sequence shown here is derived from an EMBL/GenBank/DDBJ whole genome shotgun (WGS) entry which is preliminary data.</text>
</comment>
<evidence type="ECO:0000313" key="8">
    <source>
        <dbReference type="Proteomes" id="UP000308730"/>
    </source>
</evidence>
<organism evidence="7 8">
    <name type="scientific">Antrodiella citrinella</name>
    <dbReference type="NCBI Taxonomy" id="2447956"/>
    <lineage>
        <taxon>Eukaryota</taxon>
        <taxon>Fungi</taxon>
        <taxon>Dikarya</taxon>
        <taxon>Basidiomycota</taxon>
        <taxon>Agaricomycotina</taxon>
        <taxon>Agaricomycetes</taxon>
        <taxon>Polyporales</taxon>
        <taxon>Steccherinaceae</taxon>
        <taxon>Antrodiella</taxon>
    </lineage>
</organism>
<dbReference type="GO" id="GO:0000930">
    <property type="term" value="C:gamma-tubulin complex"/>
    <property type="evidence" value="ECO:0007669"/>
    <property type="project" value="TreeGrafter"/>
</dbReference>
<dbReference type="OrthoDB" id="775571at2759"/>
<dbReference type="GO" id="GO:0000922">
    <property type="term" value="C:spindle pole"/>
    <property type="evidence" value="ECO:0007669"/>
    <property type="project" value="InterPro"/>
</dbReference>
<dbReference type="GO" id="GO:0000278">
    <property type="term" value="P:mitotic cell cycle"/>
    <property type="evidence" value="ECO:0007669"/>
    <property type="project" value="TreeGrafter"/>
</dbReference>
<protein>
    <recommendedName>
        <fullName evidence="5">Spindle pole body component</fullName>
    </recommendedName>
</protein>
<sequence length="512" mass="56978">MRRDAFSSFSSASSSYRDEMQIFEVFDLEPGGLPGSPASAVTSRPSQSAYKPFVDSFPASLPSLTPTVHDLTDVVLRPLTDHIKTLSSALVHLFLSPTSYLYFPLHLRLLRSYLLLTSYAFKSTLQTALFSDSFGTAEHVGTYAASARRARSHSNQVTASPAESSWSIGISQELTPDGSWPPAGASLSFFLRTVIIDSLNLEYRLSHIVEVDHAGLEVDGRARILQEAEWRLGFAIRDLPTIGDAKWLKARSMEALDFLYMEYQPPEPLATLITPTILSKYHRIFAFNLRLMRVDNVVRALFRMTRRSNPPLFPTFTPSHRLFLQFRFVAHAFVTALSSYVYDTAIRSNFDAFLDVLSPPSEGFSTNACLFPDVFALADYHSNVMDDILSACLLRSGQKPVGDLLRGVLEVILEFGLLMSDVATGETKEYQAVSPLETLFKQFRLKVTTLVKVLSALVERGTMAGRPFAKAQLPTAKQASRTTVIEHVSNYLDCAESVEGNSFSLSSRKRHQ</sequence>
<dbReference type="Proteomes" id="UP000308730">
    <property type="component" value="Unassembled WGS sequence"/>
</dbReference>
<evidence type="ECO:0000256" key="3">
    <source>
        <dbReference type="ARBA" id="ARBA00022701"/>
    </source>
</evidence>
<comment type="similarity">
    <text evidence="1 5">Belongs to the TUBGCP family.</text>
</comment>
<dbReference type="GO" id="GO:0007020">
    <property type="term" value="P:microtubule nucleation"/>
    <property type="evidence" value="ECO:0007669"/>
    <property type="project" value="InterPro"/>
</dbReference>
<dbReference type="GO" id="GO:0051011">
    <property type="term" value="F:microtubule minus-end binding"/>
    <property type="evidence" value="ECO:0007669"/>
    <property type="project" value="TreeGrafter"/>
</dbReference>
<dbReference type="PANTHER" id="PTHR19302">
    <property type="entry name" value="GAMMA TUBULIN COMPLEX PROTEIN"/>
    <property type="match status" value="1"/>
</dbReference>
<evidence type="ECO:0000313" key="7">
    <source>
        <dbReference type="EMBL" id="THH30933.1"/>
    </source>
</evidence>
<name>A0A4V3XIX9_9APHY</name>
<dbReference type="GO" id="GO:0005816">
    <property type="term" value="C:spindle pole body"/>
    <property type="evidence" value="ECO:0007669"/>
    <property type="project" value="UniProtKB-ARBA"/>
</dbReference>
<reference evidence="7 8" key="1">
    <citation type="submission" date="2019-02" db="EMBL/GenBank/DDBJ databases">
        <title>Genome sequencing of the rare red list fungi Antrodiella citrinella (Flaviporus citrinellus).</title>
        <authorList>
            <person name="Buettner E."/>
            <person name="Kellner H."/>
        </authorList>
    </citation>
    <scope>NUCLEOTIDE SEQUENCE [LARGE SCALE GENOMIC DNA]</scope>
    <source>
        <strain evidence="7 8">DSM 108506</strain>
    </source>
</reference>
<keyword evidence="3 5" id="KW-0493">Microtubule</keyword>
<feature type="domain" description="Gamma tubulin complex component C-terminal" evidence="6">
    <location>
        <begin position="106"/>
        <end position="457"/>
    </location>
</feature>
<keyword evidence="4 5" id="KW-0206">Cytoskeleton</keyword>
<evidence type="ECO:0000256" key="4">
    <source>
        <dbReference type="ARBA" id="ARBA00023212"/>
    </source>
</evidence>
<dbReference type="InterPro" id="IPR042241">
    <property type="entry name" value="GCP_C_sf"/>
</dbReference>
<dbReference type="GO" id="GO:0043015">
    <property type="term" value="F:gamma-tubulin binding"/>
    <property type="evidence" value="ECO:0007669"/>
    <property type="project" value="InterPro"/>
</dbReference>
<dbReference type="PANTHER" id="PTHR19302:SF70">
    <property type="entry name" value="GAMMA-TUBULIN COMPLEX COMPONENT 6"/>
    <property type="match status" value="1"/>
</dbReference>
<evidence type="ECO:0000256" key="5">
    <source>
        <dbReference type="RuleBase" id="RU363050"/>
    </source>
</evidence>
<comment type="subcellular location">
    <subcellularLocation>
        <location evidence="5">Cytoplasm</location>
        <location evidence="5">Cytoskeleton</location>
        <location evidence="5">Microtubule organizing center</location>
    </subcellularLocation>
</comment>
<keyword evidence="2 5" id="KW-0963">Cytoplasm</keyword>
<dbReference type="GO" id="GO:0051321">
    <property type="term" value="P:meiotic cell cycle"/>
    <property type="evidence" value="ECO:0007669"/>
    <property type="project" value="TreeGrafter"/>
</dbReference>
<accession>A0A4V3XIX9</accession>